<comment type="catalytic activity">
    <reaction evidence="4">
        <text>(S)-4-amino-5-oxopentanoate + tRNA(Glu) + NADP(+) = L-glutamyl-tRNA(Glu) + NADPH + H(+)</text>
        <dbReference type="Rhea" id="RHEA:12344"/>
        <dbReference type="Rhea" id="RHEA-COMP:9663"/>
        <dbReference type="Rhea" id="RHEA-COMP:9680"/>
        <dbReference type="ChEBI" id="CHEBI:15378"/>
        <dbReference type="ChEBI" id="CHEBI:57501"/>
        <dbReference type="ChEBI" id="CHEBI:57783"/>
        <dbReference type="ChEBI" id="CHEBI:58349"/>
        <dbReference type="ChEBI" id="CHEBI:78442"/>
        <dbReference type="ChEBI" id="CHEBI:78520"/>
        <dbReference type="EC" id="1.2.1.70"/>
    </reaction>
</comment>
<feature type="site" description="Important for activity" evidence="4 7">
    <location>
        <position position="95"/>
    </location>
</feature>
<dbReference type="Gene3D" id="3.40.50.720">
    <property type="entry name" value="NAD(P)-binding Rossmann-like Domain"/>
    <property type="match status" value="1"/>
</dbReference>
<keyword evidence="11" id="KW-1185">Reference proteome</keyword>
<reference evidence="10 11" key="1">
    <citation type="submission" date="2016-10" db="EMBL/GenBank/DDBJ databases">
        <authorList>
            <person name="de Groot N.N."/>
        </authorList>
    </citation>
    <scope>NUCLEOTIDE SEQUENCE [LARGE SCALE GENOMIC DNA]</scope>
    <source>
        <strain evidence="10 11">DSM 1801</strain>
    </source>
</reference>
<evidence type="ECO:0000313" key="11">
    <source>
        <dbReference type="Proteomes" id="UP000199800"/>
    </source>
</evidence>
<dbReference type="Pfam" id="PF01488">
    <property type="entry name" value="Shikimate_DH"/>
    <property type="match status" value="1"/>
</dbReference>
<dbReference type="PANTHER" id="PTHR43013">
    <property type="entry name" value="GLUTAMYL-TRNA REDUCTASE"/>
    <property type="match status" value="1"/>
</dbReference>
<organism evidence="10 11">
    <name type="scientific">[Clostridium] polysaccharolyticum</name>
    <dbReference type="NCBI Taxonomy" id="29364"/>
    <lineage>
        <taxon>Bacteria</taxon>
        <taxon>Bacillati</taxon>
        <taxon>Bacillota</taxon>
        <taxon>Clostridia</taxon>
        <taxon>Lachnospirales</taxon>
        <taxon>Lachnospiraceae</taxon>
    </lineage>
</organism>
<keyword evidence="2 4" id="KW-0560">Oxidoreductase</keyword>
<dbReference type="GO" id="GO:0050661">
    <property type="term" value="F:NADP binding"/>
    <property type="evidence" value="ECO:0007669"/>
    <property type="project" value="InterPro"/>
</dbReference>
<dbReference type="InterPro" id="IPR015895">
    <property type="entry name" value="4pyrrol_synth_GluRdtase_N"/>
</dbReference>
<proteinExistence type="inferred from homology"/>
<dbReference type="CDD" id="cd05213">
    <property type="entry name" value="NAD_bind_Glutamyl_tRNA_reduct"/>
    <property type="match status" value="1"/>
</dbReference>
<comment type="similarity">
    <text evidence="4">Belongs to the glutamyl-tRNA reductase family.</text>
</comment>
<comment type="domain">
    <text evidence="4">Possesses an unusual extended V-shaped dimeric structure with each monomer consisting of three distinct domains arranged along a curved 'spinal' alpha-helix. The N-terminal catalytic domain specifically recognizes the glutamate moiety of the substrate. The second domain is the NADPH-binding domain, and the third C-terminal domain is responsible for dimerization.</text>
</comment>
<comment type="miscellaneous">
    <text evidence="4">During catalysis, the active site Cys acts as a nucleophile attacking the alpha-carbonyl group of tRNA-bound glutamate with the formation of a thioester intermediate between enzyme and glutamate, and the concomitant release of tRNA(Glu). The thioester intermediate is finally reduced by direct hydride transfer from NADPH, to form the product GSA.</text>
</comment>
<evidence type="ECO:0000259" key="9">
    <source>
        <dbReference type="Pfam" id="PF05201"/>
    </source>
</evidence>
<feature type="domain" description="Glutamyl-tRNA reductase N-terminal" evidence="9">
    <location>
        <begin position="4"/>
        <end position="152"/>
    </location>
</feature>
<dbReference type="EC" id="1.2.1.70" evidence="4"/>
<feature type="binding site" evidence="4 6">
    <location>
        <position position="105"/>
    </location>
    <ligand>
        <name>substrate</name>
    </ligand>
</feature>
<feature type="binding site" evidence="4 6">
    <location>
        <position position="116"/>
    </location>
    <ligand>
        <name>substrate</name>
    </ligand>
</feature>
<keyword evidence="1 4" id="KW-0521">NADP</keyword>
<accession>A0A1I0BAN9</accession>
<dbReference type="Proteomes" id="UP000199800">
    <property type="component" value="Unassembled WGS sequence"/>
</dbReference>
<dbReference type="InterPro" id="IPR036343">
    <property type="entry name" value="GluRdtase_N_sf"/>
</dbReference>
<evidence type="ECO:0000256" key="1">
    <source>
        <dbReference type="ARBA" id="ARBA00022857"/>
    </source>
</evidence>
<evidence type="ECO:0000256" key="7">
    <source>
        <dbReference type="PIRSR" id="PIRSR000445-4"/>
    </source>
</evidence>
<dbReference type="PROSITE" id="PS00747">
    <property type="entry name" value="GLUTR"/>
    <property type="match status" value="1"/>
</dbReference>
<evidence type="ECO:0000256" key="6">
    <source>
        <dbReference type="PIRSR" id="PIRSR000445-2"/>
    </source>
</evidence>
<comment type="function">
    <text evidence="4">Catalyzes the NADPH-dependent reduction of glutamyl-tRNA(Glu) to glutamate 1-semialdehyde (GSA).</text>
</comment>
<dbReference type="RefSeq" id="WP_092477386.1">
    <property type="nucleotide sequence ID" value="NZ_FOHN01000007.1"/>
</dbReference>
<dbReference type="Gene3D" id="3.30.460.30">
    <property type="entry name" value="Glutamyl-tRNA reductase, N-terminal domain"/>
    <property type="match status" value="1"/>
</dbReference>
<feature type="active site" description="Nucleophile" evidence="4 5">
    <location>
        <position position="48"/>
    </location>
</feature>
<dbReference type="SUPFAM" id="SSF51735">
    <property type="entry name" value="NAD(P)-binding Rossmann-fold domains"/>
    <property type="match status" value="1"/>
</dbReference>
<comment type="pathway">
    <text evidence="4">Porphyrin-containing compound metabolism; protoporphyrin-IX biosynthesis; 5-aminolevulinate from L-glutamyl-tRNA(Glu): step 1/2.</text>
</comment>
<dbReference type="EMBL" id="FOHN01000007">
    <property type="protein sequence ID" value="SET03601.1"/>
    <property type="molecule type" value="Genomic_DNA"/>
</dbReference>
<protein>
    <recommendedName>
        <fullName evidence="4">Glutamyl-tRNA reductase</fullName>
        <shortName evidence="4">GluTR</shortName>
        <ecNumber evidence="4">1.2.1.70</ecNumber>
    </recommendedName>
</protein>
<feature type="binding site" evidence="4 6">
    <location>
        <begin position="47"/>
        <end position="50"/>
    </location>
    <ligand>
        <name>substrate</name>
    </ligand>
</feature>
<feature type="binding site" evidence="4">
    <location>
        <begin position="184"/>
        <end position="189"/>
    </location>
    <ligand>
        <name>NADP(+)</name>
        <dbReference type="ChEBI" id="CHEBI:58349"/>
    </ligand>
</feature>
<dbReference type="PIRSF" id="PIRSF000445">
    <property type="entry name" value="4pyrrol_synth_GluRdtase"/>
    <property type="match status" value="1"/>
</dbReference>
<dbReference type="NCBIfam" id="TIGR01035">
    <property type="entry name" value="hemA"/>
    <property type="match status" value="1"/>
</dbReference>
<dbReference type="InterPro" id="IPR006151">
    <property type="entry name" value="Shikm_DH/Glu-tRNA_Rdtase"/>
</dbReference>
<dbReference type="InterPro" id="IPR036291">
    <property type="entry name" value="NAD(P)-bd_dom_sf"/>
</dbReference>
<dbReference type="OrthoDB" id="110209at2"/>
<evidence type="ECO:0000256" key="4">
    <source>
        <dbReference type="HAMAP-Rule" id="MF_00087"/>
    </source>
</evidence>
<comment type="subunit">
    <text evidence="4">Homodimer.</text>
</comment>
<keyword evidence="3 4" id="KW-0627">Porphyrin biosynthesis</keyword>
<dbReference type="STRING" id="29364.SAMN04487772_10735"/>
<dbReference type="FunFam" id="3.30.460.30:FF:000001">
    <property type="entry name" value="Glutamyl-tRNA reductase"/>
    <property type="match status" value="1"/>
</dbReference>
<dbReference type="AlphaFoldDB" id="A0A1I0BAN9"/>
<gene>
    <name evidence="4" type="primary">hemA</name>
    <name evidence="10" type="ORF">SAMN04487772_10735</name>
</gene>
<dbReference type="PANTHER" id="PTHR43013:SF1">
    <property type="entry name" value="GLUTAMYL-TRNA REDUCTASE"/>
    <property type="match status" value="1"/>
</dbReference>
<dbReference type="SUPFAM" id="SSF69742">
    <property type="entry name" value="Glutamyl tRNA-reductase catalytic, N-terminal domain"/>
    <property type="match status" value="1"/>
</dbReference>
<name>A0A1I0BAN9_9FIRM</name>
<evidence type="ECO:0000256" key="3">
    <source>
        <dbReference type="ARBA" id="ARBA00023244"/>
    </source>
</evidence>
<evidence type="ECO:0000256" key="2">
    <source>
        <dbReference type="ARBA" id="ARBA00023002"/>
    </source>
</evidence>
<dbReference type="GO" id="GO:0008883">
    <property type="term" value="F:glutamyl-tRNA reductase activity"/>
    <property type="evidence" value="ECO:0007669"/>
    <property type="project" value="UniProtKB-UniRule"/>
</dbReference>
<evidence type="ECO:0000259" key="8">
    <source>
        <dbReference type="Pfam" id="PF01488"/>
    </source>
</evidence>
<evidence type="ECO:0000313" key="10">
    <source>
        <dbReference type="EMBL" id="SET03601.1"/>
    </source>
</evidence>
<evidence type="ECO:0000256" key="5">
    <source>
        <dbReference type="PIRSR" id="PIRSR000445-1"/>
    </source>
</evidence>
<feature type="domain" description="Quinate/shikimate 5-dehydrogenase/glutamyl-tRNA reductase" evidence="8">
    <location>
        <begin position="166"/>
        <end position="294"/>
    </location>
</feature>
<feature type="binding site" evidence="4 6">
    <location>
        <begin position="110"/>
        <end position="112"/>
    </location>
    <ligand>
        <name>substrate</name>
    </ligand>
</feature>
<dbReference type="InterPro" id="IPR000343">
    <property type="entry name" value="4pyrrol_synth_GluRdtase"/>
</dbReference>
<sequence>MYCISISFKTAPLEVREKFAFSREEAIEFAKLAVKKQEIRECMVLSTCNRNEVYFVGTRHAIEEMEELLSQYKKVSRSQVIKYYYIFAKEAAVRHAFAVASGMDSMVLGEDEILGQVKDAYQLALGNQTTDFVLNTVFQNAMNCAKKIKTDTNLSKTPVSIGTLVANEIFHFPKEEKNVFIVGLTGKMGTIIMKNVYGRHGVTVFGSTRTVTDHYQKEYPNVRVVGYGERYPYLEEADIVISATTSPHYTITKEELEKHLTSHKKRLYIDLAVPSDIDKSIEELGNITLYNIDYFEYLSKHNNQKKEREIELGKEIMEQELDETLKSIEFHGFLPEMKRVKALFKEQHFESLMYQLRDQENYESLSVVLDAFRRLGV</sequence>
<dbReference type="HAMAP" id="MF_00087">
    <property type="entry name" value="Glu_tRNA_reductase"/>
    <property type="match status" value="1"/>
</dbReference>
<dbReference type="Pfam" id="PF05201">
    <property type="entry name" value="GlutR_N"/>
    <property type="match status" value="1"/>
</dbReference>
<dbReference type="InterPro" id="IPR018214">
    <property type="entry name" value="GluRdtase_CS"/>
</dbReference>
<dbReference type="UniPathway" id="UPA00251">
    <property type="reaction ID" value="UER00316"/>
</dbReference>
<dbReference type="GO" id="GO:0019353">
    <property type="term" value="P:protoporphyrinogen IX biosynthetic process from glutamate"/>
    <property type="evidence" value="ECO:0007669"/>
    <property type="project" value="TreeGrafter"/>
</dbReference>